<evidence type="ECO:0000259" key="1">
    <source>
        <dbReference type="Pfam" id="PF09414"/>
    </source>
</evidence>
<evidence type="ECO:0008006" key="5">
    <source>
        <dbReference type="Google" id="ProtNLM"/>
    </source>
</evidence>
<dbReference type="OrthoDB" id="6142248at2759"/>
<dbReference type="InterPro" id="IPR041948">
    <property type="entry name" value="Rnl1/2_C_sf"/>
</dbReference>
<dbReference type="Gene3D" id="3.30.1490.70">
    <property type="match status" value="1"/>
</dbReference>
<accession>A0A6A5C853</accession>
<evidence type="ECO:0000313" key="3">
    <source>
        <dbReference type="EMBL" id="KAF0981938.1"/>
    </source>
</evidence>
<dbReference type="AlphaFoldDB" id="A0A6A5C853"/>
<feature type="domain" description="RNA ligase" evidence="1">
    <location>
        <begin position="41"/>
        <end position="216"/>
    </location>
</feature>
<name>A0A6A5C853_NAEFO</name>
<evidence type="ECO:0000259" key="2">
    <source>
        <dbReference type="Pfam" id="PF18043"/>
    </source>
</evidence>
<dbReference type="Pfam" id="PF09414">
    <property type="entry name" value="RNA_ligase"/>
    <property type="match status" value="1"/>
</dbReference>
<dbReference type="OMA" id="AQEWVAC"/>
<dbReference type="VEuPathDB" id="AmoebaDB:NfTy_021780"/>
<feature type="domain" description="RNA ligase 2 C-terminal" evidence="2">
    <location>
        <begin position="282"/>
        <end position="362"/>
    </location>
</feature>
<dbReference type="EMBL" id="VFQX01000012">
    <property type="protein sequence ID" value="KAF0981938.1"/>
    <property type="molecule type" value="Genomic_DNA"/>
</dbReference>
<dbReference type="InterPro" id="IPR040609">
    <property type="entry name" value="Rnl2_C"/>
</dbReference>
<dbReference type="Gene3D" id="3.30.470.30">
    <property type="entry name" value="DNA ligase/mRNA capping enzyme"/>
    <property type="match status" value="1"/>
</dbReference>
<dbReference type="VEuPathDB" id="AmoebaDB:NF0049520"/>
<dbReference type="VEuPathDB" id="AmoebaDB:FDP41_011799"/>
<dbReference type="Gene3D" id="1.10.10.1810">
    <property type="entry name" value="RNA ligase"/>
    <property type="match status" value="1"/>
</dbReference>
<protein>
    <recommendedName>
        <fullName evidence="5">RNA ligase domain-containing protein</fullName>
    </recommendedName>
</protein>
<dbReference type="InterPro" id="IPR021122">
    <property type="entry name" value="RNA_ligase_dom_REL/Rnl2"/>
</dbReference>
<dbReference type="Pfam" id="PF18043">
    <property type="entry name" value="T4_Rnl2_C"/>
    <property type="match status" value="1"/>
</dbReference>
<dbReference type="RefSeq" id="XP_044566651.1">
    <property type="nucleotide sequence ID" value="XM_044702247.1"/>
</dbReference>
<sequence>MHKSYHHHQQHHFKQYSSIENHYQHFAQQLPLDPNFDPSVHWTVSEKIHGCNLSFILWKEENKTQFTVASRRQILDGNDRAVSSSSQNKKKDDEFFPQAVEMVKKRYQERILKLFDMMVNKYTNDDFMVRRCNVYGELFGGKYPHEQVENVKGRSVIQQHVYYTPDYDFYIFDIYVWGLEKKKESGFYVPYDEMIESLKECEFTLFAKELFRGSFEECLNFDCQFSTKLPTEYFQLPPLKDYSNICEERFLIKKKNEAFKEVTTVKKPPRKRKTIKKPEFKYSEASTPVFEGLMQYMNPSRLESAISKVGDIMNSFKLRNKCLALLVQDALADYQKEHLKEWEQVPKEDKKLITKFMSEEAKEIIVDYVYEFSNESTNMGEEEKEGSHLDEP</sequence>
<gene>
    <name evidence="3" type="ORF">FDP41_011799</name>
</gene>
<proteinExistence type="predicted"/>
<dbReference type="SUPFAM" id="SSF56091">
    <property type="entry name" value="DNA ligase/mRNA capping enzyme, catalytic domain"/>
    <property type="match status" value="1"/>
</dbReference>
<comment type="caution">
    <text evidence="3">The sequence shown here is derived from an EMBL/GenBank/DDBJ whole genome shotgun (WGS) entry which is preliminary data.</text>
</comment>
<dbReference type="Proteomes" id="UP000444721">
    <property type="component" value="Unassembled WGS sequence"/>
</dbReference>
<dbReference type="GeneID" id="68119014"/>
<organism evidence="3 4">
    <name type="scientific">Naegleria fowleri</name>
    <name type="common">Brain eating amoeba</name>
    <dbReference type="NCBI Taxonomy" id="5763"/>
    <lineage>
        <taxon>Eukaryota</taxon>
        <taxon>Discoba</taxon>
        <taxon>Heterolobosea</taxon>
        <taxon>Tetramitia</taxon>
        <taxon>Eutetramitia</taxon>
        <taxon>Vahlkampfiidae</taxon>
        <taxon>Naegleria</taxon>
    </lineage>
</organism>
<keyword evidence="4" id="KW-1185">Reference proteome</keyword>
<reference evidence="3 4" key="1">
    <citation type="journal article" date="2019" name="Sci. Rep.">
        <title>Nanopore sequencing improves the draft genome of the human pathogenic amoeba Naegleria fowleri.</title>
        <authorList>
            <person name="Liechti N."/>
            <person name="Schurch N."/>
            <person name="Bruggmann R."/>
            <person name="Wittwer M."/>
        </authorList>
    </citation>
    <scope>NUCLEOTIDE SEQUENCE [LARGE SCALE GENOMIC DNA]</scope>
    <source>
        <strain evidence="3 4">ATCC 30894</strain>
    </source>
</reference>
<evidence type="ECO:0000313" key="4">
    <source>
        <dbReference type="Proteomes" id="UP000444721"/>
    </source>
</evidence>